<proteinExistence type="predicted"/>
<evidence type="ECO:0000313" key="2">
    <source>
        <dbReference type="Proteomes" id="UP000192746"/>
    </source>
</evidence>
<name>A0A1Y1T7Q9_9FLAO</name>
<reference evidence="1 2" key="1">
    <citation type="submission" date="2013-04" db="EMBL/GenBank/DDBJ databases">
        <title>Zunongwangia sp. 22II14-10F7 Genome Sequencing.</title>
        <authorList>
            <person name="Lai Q."/>
            <person name="Shao Z."/>
        </authorList>
    </citation>
    <scope>NUCLEOTIDE SEQUENCE [LARGE SCALE GENOMIC DNA]</scope>
    <source>
        <strain evidence="1 2">22II14-10F7</strain>
    </source>
</reference>
<dbReference type="STRING" id="1185767.IIF7_03696"/>
<dbReference type="EMBL" id="ARYN01000002">
    <property type="protein sequence ID" value="ORL47089.1"/>
    <property type="molecule type" value="Genomic_DNA"/>
</dbReference>
<comment type="caution">
    <text evidence="1">The sequence shown here is derived from an EMBL/GenBank/DDBJ whole genome shotgun (WGS) entry which is preliminary data.</text>
</comment>
<keyword evidence="2" id="KW-1185">Reference proteome</keyword>
<gene>
    <name evidence="1" type="ORF">IIF7_03696</name>
</gene>
<organism evidence="1 2">
    <name type="scientific">Zunongwangia atlantica 22II14-10F7</name>
    <dbReference type="NCBI Taxonomy" id="1185767"/>
    <lineage>
        <taxon>Bacteria</taxon>
        <taxon>Pseudomonadati</taxon>
        <taxon>Bacteroidota</taxon>
        <taxon>Flavobacteriia</taxon>
        <taxon>Flavobacteriales</taxon>
        <taxon>Flavobacteriaceae</taxon>
        <taxon>Zunongwangia</taxon>
    </lineage>
</organism>
<dbReference type="RefSeq" id="WP_084840319.1">
    <property type="nucleotide sequence ID" value="NZ_ARYN01000002.1"/>
</dbReference>
<dbReference type="OrthoDB" id="1375732at2"/>
<protein>
    <submittedName>
        <fullName evidence="1">Uncharacterized protein</fullName>
    </submittedName>
</protein>
<accession>A0A1Y1T7Q9</accession>
<dbReference type="Proteomes" id="UP000192746">
    <property type="component" value="Unassembled WGS sequence"/>
</dbReference>
<sequence>MSKNIIVILLLSIGARSYSQQDESIISLDYALAPSGDDQLDYNKKQIKLTYPIKFGDFSFKNSLYAAAHQYSYNDLSTEIQYDTDTYYKLTYQPEINYQWTNDFGVFGFADIGISSTLEEKLVSNDFILNYGAGISLSPKKTILKNIELGLAYNTVFGEQQFTPLVKANFQLSEAFSLQAGFPLSKLAYKINNRQTLSLQHLYSGNLFNDYASDETVEMQQVSTSLDYNLMLDAHWGIHFSAGYFHKNDIQLHSEKTTIQSYSNPGMTFSTGFQFKL</sequence>
<evidence type="ECO:0000313" key="1">
    <source>
        <dbReference type="EMBL" id="ORL47089.1"/>
    </source>
</evidence>
<dbReference type="AlphaFoldDB" id="A0A1Y1T7Q9"/>